<reference evidence="2" key="1">
    <citation type="submission" date="2014-09" db="EMBL/GenBank/DDBJ databases">
        <authorList>
            <person name="Magalhaes I.L.F."/>
            <person name="Oliveira U."/>
            <person name="Santos F.R."/>
            <person name="Vidigal T.H.D.A."/>
            <person name="Brescovit A.D."/>
            <person name="Santos A.J."/>
        </authorList>
    </citation>
    <scope>NUCLEOTIDE SEQUENCE</scope>
    <source>
        <tissue evidence="2">Shoot tissue taken approximately 20 cm above the soil surface</tissue>
    </source>
</reference>
<evidence type="ECO:0000313" key="2">
    <source>
        <dbReference type="EMBL" id="JAD48961.1"/>
    </source>
</evidence>
<reference evidence="2" key="2">
    <citation type="journal article" date="2015" name="Data Brief">
        <title>Shoot transcriptome of the giant reed, Arundo donax.</title>
        <authorList>
            <person name="Barrero R.A."/>
            <person name="Guerrero F.D."/>
            <person name="Moolhuijzen P."/>
            <person name="Goolsby J.A."/>
            <person name="Tidwell J."/>
            <person name="Bellgard S.E."/>
            <person name="Bellgard M.I."/>
        </authorList>
    </citation>
    <scope>NUCLEOTIDE SEQUENCE</scope>
    <source>
        <tissue evidence="2">Shoot tissue taken approximately 20 cm above the soil surface</tissue>
    </source>
</reference>
<proteinExistence type="predicted"/>
<dbReference type="EMBL" id="GBRH01248934">
    <property type="protein sequence ID" value="JAD48961.1"/>
    <property type="molecule type" value="Transcribed_RNA"/>
</dbReference>
<evidence type="ECO:0000256" key="1">
    <source>
        <dbReference type="SAM" id="MobiDB-lite"/>
    </source>
</evidence>
<name>A0A0A9ACX9_ARUDO</name>
<feature type="region of interest" description="Disordered" evidence="1">
    <location>
        <begin position="1"/>
        <end position="20"/>
    </location>
</feature>
<accession>A0A0A9ACX9</accession>
<protein>
    <submittedName>
        <fullName evidence="2">Uncharacterized protein</fullName>
    </submittedName>
</protein>
<sequence>MGLPQPRPSLVASNQISSKTHPRPVHHFLPFLISISLIRNHVTIKGPISCE</sequence>
<dbReference type="AlphaFoldDB" id="A0A0A9ACX9"/>
<organism evidence="2">
    <name type="scientific">Arundo donax</name>
    <name type="common">Giant reed</name>
    <name type="synonym">Donax arundinaceus</name>
    <dbReference type="NCBI Taxonomy" id="35708"/>
    <lineage>
        <taxon>Eukaryota</taxon>
        <taxon>Viridiplantae</taxon>
        <taxon>Streptophyta</taxon>
        <taxon>Embryophyta</taxon>
        <taxon>Tracheophyta</taxon>
        <taxon>Spermatophyta</taxon>
        <taxon>Magnoliopsida</taxon>
        <taxon>Liliopsida</taxon>
        <taxon>Poales</taxon>
        <taxon>Poaceae</taxon>
        <taxon>PACMAD clade</taxon>
        <taxon>Arundinoideae</taxon>
        <taxon>Arundineae</taxon>
        <taxon>Arundo</taxon>
    </lineage>
</organism>